<evidence type="ECO:0000313" key="3">
    <source>
        <dbReference type="Proteomes" id="UP001595896"/>
    </source>
</evidence>
<dbReference type="InterPro" id="IPR036249">
    <property type="entry name" value="Thioredoxin-like_sf"/>
</dbReference>
<dbReference type="PROSITE" id="PS51354">
    <property type="entry name" value="GLUTAREDOXIN_2"/>
    <property type="match status" value="1"/>
</dbReference>
<comment type="caution">
    <text evidence="2">The sequence shown here is derived from an EMBL/GenBank/DDBJ whole genome shotgun (WGS) entry which is preliminary data.</text>
</comment>
<dbReference type="Gene3D" id="3.40.30.10">
    <property type="entry name" value="Glutaredoxin"/>
    <property type="match status" value="1"/>
</dbReference>
<dbReference type="Pfam" id="PF00462">
    <property type="entry name" value="Glutaredoxin"/>
    <property type="match status" value="1"/>
</dbReference>
<evidence type="ECO:0000259" key="1">
    <source>
        <dbReference type="Pfam" id="PF00462"/>
    </source>
</evidence>
<feature type="domain" description="Glutaredoxin" evidence="1">
    <location>
        <begin position="4"/>
        <end position="61"/>
    </location>
</feature>
<evidence type="ECO:0000313" key="2">
    <source>
        <dbReference type="EMBL" id="MFC4736330.1"/>
    </source>
</evidence>
<proteinExistence type="predicted"/>
<sequence>MADVIVYSAPDCVECSFVKQMLDRKGVSYEVRDIMAEKAYREEVQELGLLGVPVTVYEGEAVKGMNPELEALVNRAAGERT</sequence>
<dbReference type="EMBL" id="JBHSGK010000005">
    <property type="protein sequence ID" value="MFC4736330.1"/>
    <property type="molecule type" value="Genomic_DNA"/>
</dbReference>
<gene>
    <name evidence="2" type="ORF">ACFO4L_07005</name>
</gene>
<dbReference type="InterPro" id="IPR051548">
    <property type="entry name" value="Grx-like_ET"/>
</dbReference>
<dbReference type="PANTHER" id="PTHR34386:SF1">
    <property type="entry name" value="GLUTAREDOXIN-LIKE PROTEIN NRDH"/>
    <property type="match status" value="1"/>
</dbReference>
<name>A0ABV9NUF3_9BACI</name>
<dbReference type="SUPFAM" id="SSF52833">
    <property type="entry name" value="Thioredoxin-like"/>
    <property type="match status" value="1"/>
</dbReference>
<dbReference type="CDD" id="cd02976">
    <property type="entry name" value="NrdH"/>
    <property type="match status" value="1"/>
</dbReference>
<organism evidence="2 3">
    <name type="scientific">Bacillus daqingensis</name>
    <dbReference type="NCBI Taxonomy" id="872396"/>
    <lineage>
        <taxon>Bacteria</taxon>
        <taxon>Bacillati</taxon>
        <taxon>Bacillota</taxon>
        <taxon>Bacilli</taxon>
        <taxon>Bacillales</taxon>
        <taxon>Bacillaceae</taxon>
        <taxon>Bacillus</taxon>
    </lineage>
</organism>
<dbReference type="InterPro" id="IPR002109">
    <property type="entry name" value="Glutaredoxin"/>
</dbReference>
<accession>A0ABV9NUF3</accession>
<keyword evidence="3" id="KW-1185">Reference proteome</keyword>
<protein>
    <submittedName>
        <fullName evidence="2">Glutaredoxin family protein</fullName>
    </submittedName>
</protein>
<reference evidence="3" key="1">
    <citation type="journal article" date="2019" name="Int. J. Syst. Evol. Microbiol.">
        <title>The Global Catalogue of Microorganisms (GCM) 10K type strain sequencing project: providing services to taxonomists for standard genome sequencing and annotation.</title>
        <authorList>
            <consortium name="The Broad Institute Genomics Platform"/>
            <consortium name="The Broad Institute Genome Sequencing Center for Infectious Disease"/>
            <person name="Wu L."/>
            <person name="Ma J."/>
        </authorList>
    </citation>
    <scope>NUCLEOTIDE SEQUENCE [LARGE SCALE GENOMIC DNA]</scope>
    <source>
        <strain evidence="3">JCM 12165</strain>
    </source>
</reference>
<dbReference type="Proteomes" id="UP001595896">
    <property type="component" value="Unassembled WGS sequence"/>
</dbReference>
<dbReference type="RefSeq" id="WP_377908980.1">
    <property type="nucleotide sequence ID" value="NZ_JBHSGK010000005.1"/>
</dbReference>
<dbReference type="PANTHER" id="PTHR34386">
    <property type="entry name" value="GLUTAREDOXIN"/>
    <property type="match status" value="1"/>
</dbReference>